<gene>
    <name evidence="2" type="ORF">Tci_930852</name>
</gene>
<feature type="region of interest" description="Disordered" evidence="1">
    <location>
        <begin position="1"/>
        <end position="53"/>
    </location>
</feature>
<dbReference type="AlphaFoldDB" id="A0A699XI81"/>
<organism evidence="2">
    <name type="scientific">Tanacetum cinerariifolium</name>
    <name type="common">Dalmatian daisy</name>
    <name type="synonym">Chrysanthemum cinerariifolium</name>
    <dbReference type="NCBI Taxonomy" id="118510"/>
    <lineage>
        <taxon>Eukaryota</taxon>
        <taxon>Viridiplantae</taxon>
        <taxon>Streptophyta</taxon>
        <taxon>Embryophyta</taxon>
        <taxon>Tracheophyta</taxon>
        <taxon>Spermatophyta</taxon>
        <taxon>Magnoliopsida</taxon>
        <taxon>eudicotyledons</taxon>
        <taxon>Gunneridae</taxon>
        <taxon>Pentapetalae</taxon>
        <taxon>asterids</taxon>
        <taxon>campanulids</taxon>
        <taxon>Asterales</taxon>
        <taxon>Asteraceae</taxon>
        <taxon>Asteroideae</taxon>
        <taxon>Anthemideae</taxon>
        <taxon>Anthemidinae</taxon>
        <taxon>Tanacetum</taxon>
    </lineage>
</organism>
<accession>A0A699XI81</accession>
<name>A0A699XI81_TANCI</name>
<reference evidence="2" key="1">
    <citation type="journal article" date="2019" name="Sci. Rep.">
        <title>Draft genome of Tanacetum cinerariifolium, the natural source of mosquito coil.</title>
        <authorList>
            <person name="Yamashiro T."/>
            <person name="Shiraishi A."/>
            <person name="Satake H."/>
            <person name="Nakayama K."/>
        </authorList>
    </citation>
    <scope>NUCLEOTIDE SEQUENCE</scope>
</reference>
<dbReference type="EMBL" id="BKCJ011858723">
    <property type="protein sequence ID" value="GFD58883.1"/>
    <property type="molecule type" value="Genomic_DNA"/>
</dbReference>
<evidence type="ECO:0000313" key="2">
    <source>
        <dbReference type="EMBL" id="GFD58883.1"/>
    </source>
</evidence>
<proteinExistence type="predicted"/>
<feature type="non-terminal residue" evidence="2">
    <location>
        <position position="1"/>
    </location>
</feature>
<feature type="compositionally biased region" description="Acidic residues" evidence="1">
    <location>
        <begin position="1"/>
        <end position="14"/>
    </location>
</feature>
<comment type="caution">
    <text evidence="2">The sequence shown here is derived from an EMBL/GenBank/DDBJ whole genome shotgun (WGS) entry which is preliminary data.</text>
</comment>
<sequence>ESSSTEDDSDDEEFSSSYAELVTCTPVSTKKSLSGEVEDDTEEEAKDDTAKKA</sequence>
<feature type="compositionally biased region" description="Acidic residues" evidence="1">
    <location>
        <begin position="36"/>
        <end position="46"/>
    </location>
</feature>
<evidence type="ECO:0000256" key="1">
    <source>
        <dbReference type="SAM" id="MobiDB-lite"/>
    </source>
</evidence>
<protein>
    <submittedName>
        <fullName evidence="2">Uncharacterized protein</fullName>
    </submittedName>
</protein>